<keyword evidence="9" id="KW-0648">Protein biosynthesis</keyword>
<keyword evidence="8" id="KW-0067">ATP-binding</keyword>
<dbReference type="Pfam" id="PF00587">
    <property type="entry name" value="tRNA-synt_2b"/>
    <property type="match status" value="1"/>
</dbReference>
<dbReference type="EMBL" id="JAVHUY010000050">
    <property type="protein sequence ID" value="MDQ7910064.1"/>
    <property type="molecule type" value="Genomic_DNA"/>
</dbReference>
<evidence type="ECO:0000256" key="9">
    <source>
        <dbReference type="ARBA" id="ARBA00022917"/>
    </source>
</evidence>
<name>A0ABU0ZSQ0_9ACTN</name>
<dbReference type="RefSeq" id="WP_308717311.1">
    <property type="nucleotide sequence ID" value="NZ_JAVHUY010000050.1"/>
</dbReference>
<dbReference type="InterPro" id="IPR002314">
    <property type="entry name" value="aa-tRNA-synt_IIb"/>
</dbReference>
<keyword evidence="4 15" id="KW-0436">Ligase</keyword>
<evidence type="ECO:0000256" key="4">
    <source>
        <dbReference type="ARBA" id="ARBA00022598"/>
    </source>
</evidence>
<comment type="similarity">
    <text evidence="1">Belongs to the class-II aminoacyl-tRNA synthetase family.</text>
</comment>
<dbReference type="SUPFAM" id="SSF52954">
    <property type="entry name" value="Class II aaRS ABD-related"/>
    <property type="match status" value="1"/>
</dbReference>
<dbReference type="InterPro" id="IPR045864">
    <property type="entry name" value="aa-tRNA-synth_II/BPL/LPL"/>
</dbReference>
<evidence type="ECO:0000259" key="14">
    <source>
        <dbReference type="PROSITE" id="PS50862"/>
    </source>
</evidence>
<dbReference type="EC" id="6.1.1.3" evidence="2 12"/>
<dbReference type="InterPro" id="IPR004154">
    <property type="entry name" value="Anticodon-bd"/>
</dbReference>
<dbReference type="InterPro" id="IPR036621">
    <property type="entry name" value="Anticodon-bd_dom_sf"/>
</dbReference>
<keyword evidence="7" id="KW-0862">Zinc</keyword>
<dbReference type="InterPro" id="IPR006195">
    <property type="entry name" value="aa-tRNA-synth_II"/>
</dbReference>
<feature type="compositionally biased region" description="Low complexity" evidence="13">
    <location>
        <begin position="410"/>
        <end position="420"/>
    </location>
</feature>
<keyword evidence="16" id="KW-1185">Reference proteome</keyword>
<proteinExistence type="inferred from homology"/>
<keyword evidence="6" id="KW-0547">Nucleotide-binding</keyword>
<dbReference type="Gene3D" id="3.30.930.10">
    <property type="entry name" value="Bira Bifunctional Protein, Domain 2"/>
    <property type="match status" value="1"/>
</dbReference>
<evidence type="ECO:0000256" key="10">
    <source>
        <dbReference type="ARBA" id="ARBA00023146"/>
    </source>
</evidence>
<reference evidence="15 16" key="1">
    <citation type="submission" date="2023-08" db="EMBL/GenBank/DDBJ databases">
        <title>Phytohabitans sansha sp. nov., isolated from marine sediment.</title>
        <authorList>
            <person name="Zhao Y."/>
            <person name="Yi K."/>
        </authorList>
    </citation>
    <scope>NUCLEOTIDE SEQUENCE [LARGE SCALE GENOMIC DNA]</scope>
    <source>
        <strain evidence="15 16">ZYX-F-186</strain>
    </source>
</reference>
<dbReference type="PANTHER" id="PTHR11451">
    <property type="entry name" value="THREONINE-TRNA LIGASE"/>
    <property type="match status" value="1"/>
</dbReference>
<evidence type="ECO:0000256" key="7">
    <source>
        <dbReference type="ARBA" id="ARBA00022833"/>
    </source>
</evidence>
<accession>A0ABU0ZSQ0</accession>
<evidence type="ECO:0000256" key="11">
    <source>
        <dbReference type="ARBA" id="ARBA00049515"/>
    </source>
</evidence>
<dbReference type="Pfam" id="PF03129">
    <property type="entry name" value="HGTP_anticodon"/>
    <property type="match status" value="1"/>
</dbReference>
<dbReference type="InterPro" id="IPR002320">
    <property type="entry name" value="Thr-tRNA-ligase_IIa"/>
</dbReference>
<evidence type="ECO:0000256" key="8">
    <source>
        <dbReference type="ARBA" id="ARBA00022840"/>
    </source>
</evidence>
<dbReference type="GO" id="GO:0004829">
    <property type="term" value="F:threonine-tRNA ligase activity"/>
    <property type="evidence" value="ECO:0007669"/>
    <property type="project" value="UniProtKB-EC"/>
</dbReference>
<evidence type="ECO:0000256" key="1">
    <source>
        <dbReference type="ARBA" id="ARBA00008226"/>
    </source>
</evidence>
<sequence>MIDHRKLGRELELFHSDPLAGAGLPIWLPAGAAARHAVEEYIREEERRAGYQHVYSPPVAKRQLYELSGHLPHFAEDMFPLMRLSPDDEFALRPALCPHHALVYRSRGRSYRDLPLRIAELGGMYRAERSGVLGGLSRVRSIWLNDGHNFCPLDRAGEEVAAVLEMIQRAHAALGVRPAGFRLSLRGAGDKYVDNPPMWKRTEDVLRGVLKDLCVSYVEAPDEAAFYGPKIDVQVVDAAGREMTLSTVQLDFHQAARFDLSYVDRDGERRRPVIVHRSVVGSMERLFAYLVEVHEGAFPAWFAPVQLEILPVGDVAVDHFSRAAIAAGLRAEVSWEGTLAARVRAAAKRKVPFVAVIGAREAAANNVSLRIRNGGEHPLPAPEALTRISAATHPPLDKAVGGGGGPLGPPAAGAAPGAVS</sequence>
<dbReference type="NCBIfam" id="TIGR00418">
    <property type="entry name" value="thrS"/>
    <property type="match status" value="1"/>
</dbReference>
<evidence type="ECO:0000256" key="6">
    <source>
        <dbReference type="ARBA" id="ARBA00022741"/>
    </source>
</evidence>
<evidence type="ECO:0000313" key="16">
    <source>
        <dbReference type="Proteomes" id="UP001230908"/>
    </source>
</evidence>
<organism evidence="15 16">
    <name type="scientific">Phytohabitans maris</name>
    <dbReference type="NCBI Taxonomy" id="3071409"/>
    <lineage>
        <taxon>Bacteria</taxon>
        <taxon>Bacillati</taxon>
        <taxon>Actinomycetota</taxon>
        <taxon>Actinomycetes</taxon>
        <taxon>Micromonosporales</taxon>
        <taxon>Micromonosporaceae</taxon>
    </lineage>
</organism>
<dbReference type="PANTHER" id="PTHR11451:SF56">
    <property type="entry name" value="THREONINE--TRNA LIGASE 1"/>
    <property type="match status" value="1"/>
</dbReference>
<evidence type="ECO:0000256" key="2">
    <source>
        <dbReference type="ARBA" id="ARBA00013163"/>
    </source>
</evidence>
<keyword evidence="3" id="KW-0963">Cytoplasm</keyword>
<evidence type="ECO:0000256" key="12">
    <source>
        <dbReference type="NCBIfam" id="TIGR00418"/>
    </source>
</evidence>
<dbReference type="Proteomes" id="UP001230908">
    <property type="component" value="Unassembled WGS sequence"/>
</dbReference>
<evidence type="ECO:0000256" key="13">
    <source>
        <dbReference type="SAM" id="MobiDB-lite"/>
    </source>
</evidence>
<evidence type="ECO:0000313" key="15">
    <source>
        <dbReference type="EMBL" id="MDQ7910064.1"/>
    </source>
</evidence>
<comment type="catalytic activity">
    <reaction evidence="11">
        <text>tRNA(Thr) + L-threonine + ATP = L-threonyl-tRNA(Thr) + AMP + diphosphate + H(+)</text>
        <dbReference type="Rhea" id="RHEA:24624"/>
        <dbReference type="Rhea" id="RHEA-COMP:9670"/>
        <dbReference type="Rhea" id="RHEA-COMP:9704"/>
        <dbReference type="ChEBI" id="CHEBI:15378"/>
        <dbReference type="ChEBI" id="CHEBI:30616"/>
        <dbReference type="ChEBI" id="CHEBI:33019"/>
        <dbReference type="ChEBI" id="CHEBI:57926"/>
        <dbReference type="ChEBI" id="CHEBI:78442"/>
        <dbReference type="ChEBI" id="CHEBI:78534"/>
        <dbReference type="ChEBI" id="CHEBI:456215"/>
        <dbReference type="EC" id="6.1.1.3"/>
    </reaction>
</comment>
<dbReference type="SUPFAM" id="SSF55681">
    <property type="entry name" value="Class II aaRS and biotin synthetases"/>
    <property type="match status" value="1"/>
</dbReference>
<dbReference type="PROSITE" id="PS50862">
    <property type="entry name" value="AA_TRNA_LIGASE_II"/>
    <property type="match status" value="1"/>
</dbReference>
<feature type="region of interest" description="Disordered" evidence="13">
    <location>
        <begin position="395"/>
        <end position="420"/>
    </location>
</feature>
<comment type="caution">
    <text evidence="15">The sequence shown here is derived from an EMBL/GenBank/DDBJ whole genome shotgun (WGS) entry which is preliminary data.</text>
</comment>
<keyword evidence="5" id="KW-0479">Metal-binding</keyword>
<keyword evidence="10" id="KW-0030">Aminoacyl-tRNA synthetase</keyword>
<evidence type="ECO:0000256" key="3">
    <source>
        <dbReference type="ARBA" id="ARBA00022490"/>
    </source>
</evidence>
<dbReference type="Gene3D" id="3.40.50.800">
    <property type="entry name" value="Anticodon-binding domain"/>
    <property type="match status" value="1"/>
</dbReference>
<protein>
    <recommendedName>
        <fullName evidence="2 12">Threonine--tRNA ligase</fullName>
        <ecNumber evidence="2 12">6.1.1.3</ecNumber>
    </recommendedName>
</protein>
<feature type="domain" description="Aminoacyl-transfer RNA synthetases class-II family profile" evidence="14">
    <location>
        <begin position="37"/>
        <end position="299"/>
    </location>
</feature>
<gene>
    <name evidence="15" type="primary">thrS</name>
    <name evidence="15" type="ORF">RB614_36760</name>
</gene>
<evidence type="ECO:0000256" key="5">
    <source>
        <dbReference type="ARBA" id="ARBA00022723"/>
    </source>
</evidence>
<dbReference type="PRINTS" id="PR01047">
    <property type="entry name" value="TRNASYNTHTHR"/>
</dbReference>